<evidence type="ECO:0008006" key="3">
    <source>
        <dbReference type="Google" id="ProtNLM"/>
    </source>
</evidence>
<accession>A0AAD5JXF7</accession>
<dbReference type="SUPFAM" id="SSF50965">
    <property type="entry name" value="Galactose oxidase, central domain"/>
    <property type="match status" value="1"/>
</dbReference>
<dbReference type="Proteomes" id="UP001209540">
    <property type="component" value="Unassembled WGS sequence"/>
</dbReference>
<evidence type="ECO:0000313" key="2">
    <source>
        <dbReference type="Proteomes" id="UP001209540"/>
    </source>
</evidence>
<protein>
    <recommendedName>
        <fullName evidence="3">Kelch repeat protein</fullName>
    </recommendedName>
</protein>
<reference evidence="1" key="2">
    <citation type="submission" date="2023-02" db="EMBL/GenBank/DDBJ databases">
        <authorList>
            <consortium name="DOE Joint Genome Institute"/>
            <person name="Mondo S.J."/>
            <person name="Chang Y."/>
            <person name="Wang Y."/>
            <person name="Ahrendt S."/>
            <person name="Andreopoulos W."/>
            <person name="Barry K."/>
            <person name="Beard J."/>
            <person name="Benny G.L."/>
            <person name="Blankenship S."/>
            <person name="Bonito G."/>
            <person name="Cuomo C."/>
            <person name="Desiro A."/>
            <person name="Gervers K.A."/>
            <person name="Hundley H."/>
            <person name="Kuo A."/>
            <person name="LaButti K."/>
            <person name="Lang B.F."/>
            <person name="Lipzen A."/>
            <person name="O'Donnell K."/>
            <person name="Pangilinan J."/>
            <person name="Reynolds N."/>
            <person name="Sandor L."/>
            <person name="Smith M.W."/>
            <person name="Tsang A."/>
            <person name="Grigoriev I.V."/>
            <person name="Stajich J.E."/>
            <person name="Spatafora J.W."/>
        </authorList>
    </citation>
    <scope>NUCLEOTIDE SEQUENCE</scope>
    <source>
        <strain evidence="1">RSA 2281</strain>
    </source>
</reference>
<dbReference type="InterPro" id="IPR011043">
    <property type="entry name" value="Gal_Oxase/kelch_b-propeller"/>
</dbReference>
<gene>
    <name evidence="1" type="ORF">BDA99DRAFT_561218</name>
</gene>
<organism evidence="1 2">
    <name type="scientific">Phascolomyces articulosus</name>
    <dbReference type="NCBI Taxonomy" id="60185"/>
    <lineage>
        <taxon>Eukaryota</taxon>
        <taxon>Fungi</taxon>
        <taxon>Fungi incertae sedis</taxon>
        <taxon>Mucoromycota</taxon>
        <taxon>Mucoromycotina</taxon>
        <taxon>Mucoromycetes</taxon>
        <taxon>Mucorales</taxon>
        <taxon>Lichtheimiaceae</taxon>
        <taxon>Phascolomyces</taxon>
    </lineage>
</organism>
<evidence type="ECO:0000313" key="1">
    <source>
        <dbReference type="EMBL" id="KAI9258838.1"/>
    </source>
</evidence>
<name>A0AAD5JXF7_9FUNG</name>
<comment type="caution">
    <text evidence="1">The sequence shown here is derived from an EMBL/GenBank/DDBJ whole genome shotgun (WGS) entry which is preliminary data.</text>
</comment>
<dbReference type="AlphaFoldDB" id="A0AAD5JXF7"/>
<reference evidence="1" key="1">
    <citation type="journal article" date="2022" name="IScience">
        <title>Evolution of zygomycete secretomes and the origins of terrestrial fungal ecologies.</title>
        <authorList>
            <person name="Chang Y."/>
            <person name="Wang Y."/>
            <person name="Mondo S."/>
            <person name="Ahrendt S."/>
            <person name="Andreopoulos W."/>
            <person name="Barry K."/>
            <person name="Beard J."/>
            <person name="Benny G.L."/>
            <person name="Blankenship S."/>
            <person name="Bonito G."/>
            <person name="Cuomo C."/>
            <person name="Desiro A."/>
            <person name="Gervers K.A."/>
            <person name="Hundley H."/>
            <person name="Kuo A."/>
            <person name="LaButti K."/>
            <person name="Lang B.F."/>
            <person name="Lipzen A."/>
            <person name="O'Donnell K."/>
            <person name="Pangilinan J."/>
            <person name="Reynolds N."/>
            <person name="Sandor L."/>
            <person name="Smith M.E."/>
            <person name="Tsang A."/>
            <person name="Grigoriev I.V."/>
            <person name="Stajich J.E."/>
            <person name="Spatafora J.W."/>
        </authorList>
    </citation>
    <scope>NUCLEOTIDE SEQUENCE</scope>
    <source>
        <strain evidence="1">RSA 2281</strain>
    </source>
</reference>
<dbReference type="InterPro" id="IPR037293">
    <property type="entry name" value="Gal_Oxidase_central_sf"/>
</dbReference>
<sequence>MYLEQYDFRTNTWTSLPAKLSDSSSTVLMLRNRAFHSATLAPNGKIYITGGESVGYINDDIDLWEYDPEVGEFSPMQNTQVFSPYKITHSSQSAVALLDGRILYIMDFSNYIRVFDTNSNQVFDQEVQGYDKFYGGGNRPFNSSVSDYPNIRQGGSPVLAPNPRYIYVYGGSLQIDHIFQEIAHDIIILDIEMWT</sequence>
<proteinExistence type="predicted"/>
<dbReference type="EMBL" id="JAIXMP010000018">
    <property type="protein sequence ID" value="KAI9258838.1"/>
    <property type="molecule type" value="Genomic_DNA"/>
</dbReference>
<dbReference type="Gene3D" id="2.130.10.80">
    <property type="entry name" value="Galactose oxidase/kelch, beta-propeller"/>
    <property type="match status" value="1"/>
</dbReference>
<keyword evidence="2" id="KW-1185">Reference proteome</keyword>